<evidence type="ECO:0000313" key="2">
    <source>
        <dbReference type="Proteomes" id="UP000325292"/>
    </source>
</evidence>
<proteinExistence type="predicted"/>
<sequence>MIPIKGATIGKLRLYGGVIALLITPRPNLFGALDSNIPVIIMARRNVTDEMRAHLLKLG</sequence>
<name>A0ABN5GWQ7_9FIRM</name>
<accession>A0ABN5GWQ7</accession>
<reference evidence="1 2" key="1">
    <citation type="journal article" date="2019" name="Sci. Rep.">
        <title>Sulfobacillus thermotolerans: new insights into resistance and metabolic capacities of acidophilic chemolithotrophs.</title>
        <authorList>
            <person name="Panyushkina A.E."/>
            <person name="Babenko V.V."/>
            <person name="Nikitina A.S."/>
            <person name="Selezneva O.V."/>
            <person name="Tsaplina I.A."/>
            <person name="Letarova M.A."/>
            <person name="Kostryukova E.S."/>
            <person name="Letarov A.V."/>
        </authorList>
    </citation>
    <scope>NUCLEOTIDE SEQUENCE [LARGE SCALE GENOMIC DNA]</scope>
    <source>
        <strain evidence="1 2">Kr1</strain>
    </source>
</reference>
<keyword evidence="2" id="KW-1185">Reference proteome</keyword>
<protein>
    <submittedName>
        <fullName evidence="1">Uncharacterized protein</fullName>
    </submittedName>
</protein>
<gene>
    <name evidence="1" type="ORF">BXT84_00175</name>
</gene>
<dbReference type="EMBL" id="CP019454">
    <property type="protein sequence ID" value="AUW92564.1"/>
    <property type="molecule type" value="Genomic_DNA"/>
</dbReference>
<dbReference type="Proteomes" id="UP000325292">
    <property type="component" value="Chromosome"/>
</dbReference>
<organism evidence="1 2">
    <name type="scientific">Sulfobacillus thermotolerans</name>
    <dbReference type="NCBI Taxonomy" id="338644"/>
    <lineage>
        <taxon>Bacteria</taxon>
        <taxon>Bacillati</taxon>
        <taxon>Bacillota</taxon>
        <taxon>Clostridia</taxon>
        <taxon>Eubacteriales</taxon>
        <taxon>Clostridiales Family XVII. Incertae Sedis</taxon>
        <taxon>Sulfobacillus</taxon>
    </lineage>
</organism>
<evidence type="ECO:0000313" key="1">
    <source>
        <dbReference type="EMBL" id="AUW92564.1"/>
    </source>
</evidence>